<dbReference type="Gene3D" id="1.20.5.170">
    <property type="match status" value="1"/>
</dbReference>
<feature type="repeat" description="WD" evidence="4">
    <location>
        <begin position="343"/>
        <end position="384"/>
    </location>
</feature>
<gene>
    <name evidence="7" type="ORF">NP493_893g01024</name>
</gene>
<dbReference type="GO" id="GO:0034045">
    <property type="term" value="C:phagophore assembly site membrane"/>
    <property type="evidence" value="ECO:0007669"/>
    <property type="project" value="TreeGrafter"/>
</dbReference>
<dbReference type="SMART" id="SM00320">
    <property type="entry name" value="WD40"/>
    <property type="match status" value="7"/>
</dbReference>
<comment type="caution">
    <text evidence="7">The sequence shown here is derived from an EMBL/GenBank/DDBJ whole genome shotgun (WGS) entry which is preliminary data.</text>
</comment>
<keyword evidence="8" id="KW-1185">Reference proteome</keyword>
<feature type="repeat" description="WD" evidence="4">
    <location>
        <begin position="433"/>
        <end position="467"/>
    </location>
</feature>
<sequence length="548" mass="61076">MEWRRVILTRQHERNKKQCDAFVGLIQAHNKLFESAEGHHLANAKLTVELEQLKKENLELMVKLEAGGGSGQGDKNMAQKLLSLQEELTDFHKRKGENSQEIIDLNKAVQEKEKELVAKEQKILELETSIKQLNEANENMEQNLIEATTANQVLGDEQQALQLAFTSLECKFRKLQEENNDLVSRWMALKSRDADKMNAENDKVLEQKNLKMQKELAEAAREQVNITAPTGDNMGALGTPTACSFVVTVPSRAINTLEAHDGEVNAVRWSPSGKIFATGGSDRKVKLWQAIGSKCEAKGVLTGSNAAVMSVEFNMEETLLLAASNDFACRIWSLPALRLQHTLTGHSAKVLAAKFLGEPNKVVSGSHDRTLKLWDLRSKNCIKTLFAGSMCNDLMTSDTYGSTIVSGHFNKKLMFWDPRVDTCRQEILMEGQITSLDFSPDGMVLLSCTRDDAISLIDLRSNQVMKTLRADGFHLGCDWSRAVFSPDGEYVMAGSGDGTIFIWNVMKTKVEKILQQHKHPVTACSWSITGSSLLSCDKQRTVVLWADF</sequence>
<feature type="repeat" description="WD" evidence="4">
    <location>
        <begin position="301"/>
        <end position="342"/>
    </location>
</feature>
<evidence type="ECO:0000256" key="5">
    <source>
        <dbReference type="SAM" id="Coils"/>
    </source>
</evidence>
<reference evidence="7" key="1">
    <citation type="journal article" date="2023" name="Mol. Biol. Evol.">
        <title>Third-Generation Sequencing Reveals the Adaptive Role of the Epigenome in Three Deep-Sea Polychaetes.</title>
        <authorList>
            <person name="Perez M."/>
            <person name="Aroh O."/>
            <person name="Sun Y."/>
            <person name="Lan Y."/>
            <person name="Juniper S.K."/>
            <person name="Young C.R."/>
            <person name="Angers B."/>
            <person name="Qian P.Y."/>
        </authorList>
    </citation>
    <scope>NUCLEOTIDE SEQUENCE</scope>
    <source>
        <strain evidence="7">R07B-5</strain>
    </source>
</reference>
<dbReference type="Proteomes" id="UP001209878">
    <property type="component" value="Unassembled WGS sequence"/>
</dbReference>
<dbReference type="GO" id="GO:0000045">
    <property type="term" value="P:autophagosome assembly"/>
    <property type="evidence" value="ECO:0007669"/>
    <property type="project" value="InterPro"/>
</dbReference>
<dbReference type="InterPro" id="IPR013923">
    <property type="entry name" value="Autophagy-rel_prot_16_dom"/>
</dbReference>
<dbReference type="GO" id="GO:0043495">
    <property type="term" value="F:protein-membrane adaptor activity"/>
    <property type="evidence" value="ECO:0007669"/>
    <property type="project" value="TreeGrafter"/>
</dbReference>
<evidence type="ECO:0000256" key="3">
    <source>
        <dbReference type="ARBA" id="ARBA00022737"/>
    </source>
</evidence>
<dbReference type="InterPro" id="IPR020472">
    <property type="entry name" value="WD40_PAC1"/>
</dbReference>
<evidence type="ECO:0000313" key="7">
    <source>
        <dbReference type="EMBL" id="KAK2173197.1"/>
    </source>
</evidence>
<dbReference type="PRINTS" id="PR00320">
    <property type="entry name" value="GPROTEINBRPT"/>
</dbReference>
<dbReference type="InterPro" id="IPR045160">
    <property type="entry name" value="ATG16"/>
</dbReference>
<feature type="domain" description="Autophagy-related protein 16" evidence="6">
    <location>
        <begin position="8"/>
        <end position="198"/>
    </location>
</feature>
<feature type="repeat" description="WD" evidence="4">
    <location>
        <begin position="484"/>
        <end position="513"/>
    </location>
</feature>
<dbReference type="PROSITE" id="PS50082">
    <property type="entry name" value="WD_REPEATS_2"/>
    <property type="match status" value="6"/>
</dbReference>
<dbReference type="CDD" id="cd00200">
    <property type="entry name" value="WD40"/>
    <property type="match status" value="1"/>
</dbReference>
<dbReference type="PANTHER" id="PTHR19878">
    <property type="entry name" value="AUTOPHAGY PROTEIN 16-LIKE"/>
    <property type="match status" value="1"/>
</dbReference>
<feature type="repeat" description="WD" evidence="4">
    <location>
        <begin position="514"/>
        <end position="545"/>
    </location>
</feature>
<evidence type="ECO:0000256" key="4">
    <source>
        <dbReference type="PROSITE-ProRule" id="PRU00221"/>
    </source>
</evidence>
<organism evidence="7 8">
    <name type="scientific">Ridgeia piscesae</name>
    <name type="common">Tubeworm</name>
    <dbReference type="NCBI Taxonomy" id="27915"/>
    <lineage>
        <taxon>Eukaryota</taxon>
        <taxon>Metazoa</taxon>
        <taxon>Spiralia</taxon>
        <taxon>Lophotrochozoa</taxon>
        <taxon>Annelida</taxon>
        <taxon>Polychaeta</taxon>
        <taxon>Sedentaria</taxon>
        <taxon>Canalipalpata</taxon>
        <taxon>Sabellida</taxon>
        <taxon>Siboglinidae</taxon>
        <taxon>Ridgeia</taxon>
    </lineage>
</organism>
<dbReference type="AlphaFoldDB" id="A0AAD9NK14"/>
<dbReference type="PANTHER" id="PTHR19878:SF8">
    <property type="entry name" value="AUTOPHAGY-RELATED 16, ISOFORM F"/>
    <property type="match status" value="1"/>
</dbReference>
<keyword evidence="5" id="KW-0175">Coiled coil</keyword>
<evidence type="ECO:0000313" key="8">
    <source>
        <dbReference type="Proteomes" id="UP001209878"/>
    </source>
</evidence>
<evidence type="ECO:0000256" key="2">
    <source>
        <dbReference type="ARBA" id="ARBA00022574"/>
    </source>
</evidence>
<dbReference type="Gene3D" id="2.130.10.10">
    <property type="entry name" value="YVTN repeat-like/Quinoprotein amine dehydrogenase"/>
    <property type="match status" value="2"/>
</dbReference>
<feature type="coiled-coil region" evidence="5">
    <location>
        <begin position="102"/>
        <end position="222"/>
    </location>
</feature>
<dbReference type="InterPro" id="IPR019775">
    <property type="entry name" value="WD40_repeat_CS"/>
</dbReference>
<comment type="similarity">
    <text evidence="1">Belongs to the WD repeat ATG16 family.</text>
</comment>
<keyword evidence="2 4" id="KW-0853">WD repeat</keyword>
<dbReference type="PROSITE" id="PS00678">
    <property type="entry name" value="WD_REPEATS_1"/>
    <property type="match status" value="2"/>
</dbReference>
<dbReference type="PROSITE" id="PS50294">
    <property type="entry name" value="WD_REPEATS_REGION"/>
    <property type="match status" value="4"/>
</dbReference>
<feature type="coiled-coil region" evidence="5">
    <location>
        <begin position="36"/>
        <end position="63"/>
    </location>
</feature>
<dbReference type="CDD" id="cd22887">
    <property type="entry name" value="Atg16_CCD"/>
    <property type="match status" value="1"/>
</dbReference>
<protein>
    <recommendedName>
        <fullName evidence="6">Autophagy-related protein 16 domain-containing protein</fullName>
    </recommendedName>
</protein>
<proteinExistence type="inferred from homology"/>
<evidence type="ECO:0000259" key="6">
    <source>
        <dbReference type="Pfam" id="PF08614"/>
    </source>
</evidence>
<evidence type="ECO:0000256" key="1">
    <source>
        <dbReference type="ARBA" id="ARBA00009271"/>
    </source>
</evidence>
<name>A0AAD9NK14_RIDPI</name>
<dbReference type="EMBL" id="JAODUO010000893">
    <property type="protein sequence ID" value="KAK2173197.1"/>
    <property type="molecule type" value="Genomic_DNA"/>
</dbReference>
<dbReference type="SUPFAM" id="SSF50978">
    <property type="entry name" value="WD40 repeat-like"/>
    <property type="match status" value="1"/>
</dbReference>
<keyword evidence="3" id="KW-0677">Repeat</keyword>
<dbReference type="InterPro" id="IPR036322">
    <property type="entry name" value="WD40_repeat_dom_sf"/>
</dbReference>
<dbReference type="InterPro" id="IPR001680">
    <property type="entry name" value="WD40_rpt"/>
</dbReference>
<feature type="repeat" description="WD" evidence="4">
    <location>
        <begin position="257"/>
        <end position="289"/>
    </location>
</feature>
<dbReference type="GO" id="GO:0000421">
    <property type="term" value="C:autophagosome membrane"/>
    <property type="evidence" value="ECO:0007669"/>
    <property type="project" value="TreeGrafter"/>
</dbReference>
<dbReference type="Pfam" id="PF08614">
    <property type="entry name" value="ATG16"/>
    <property type="match status" value="1"/>
</dbReference>
<dbReference type="Pfam" id="PF00400">
    <property type="entry name" value="WD40"/>
    <property type="match status" value="6"/>
</dbReference>
<dbReference type="InterPro" id="IPR015943">
    <property type="entry name" value="WD40/YVTN_repeat-like_dom_sf"/>
</dbReference>
<dbReference type="GO" id="GO:0034274">
    <property type="term" value="C:Atg12-Atg5-Atg16 complex"/>
    <property type="evidence" value="ECO:0007669"/>
    <property type="project" value="TreeGrafter"/>
</dbReference>
<accession>A0AAD9NK14</accession>